<dbReference type="Pfam" id="PF03704">
    <property type="entry name" value="BTAD"/>
    <property type="match status" value="1"/>
</dbReference>
<dbReference type="InterPro" id="IPR016032">
    <property type="entry name" value="Sig_transdc_resp-reg_C-effctor"/>
</dbReference>
<dbReference type="InterPro" id="IPR011006">
    <property type="entry name" value="CheY-like_superfamily"/>
</dbReference>
<gene>
    <name evidence="6" type="ORF">bsdtb5_32590</name>
</gene>
<organism evidence="6 7">
    <name type="scientific">Anaeromicropila herbilytica</name>
    <dbReference type="NCBI Taxonomy" id="2785025"/>
    <lineage>
        <taxon>Bacteria</taxon>
        <taxon>Bacillati</taxon>
        <taxon>Bacillota</taxon>
        <taxon>Clostridia</taxon>
        <taxon>Lachnospirales</taxon>
        <taxon>Lachnospiraceae</taxon>
        <taxon>Anaeromicropila</taxon>
    </lineage>
</organism>
<dbReference type="SMART" id="SM00448">
    <property type="entry name" value="REC"/>
    <property type="match status" value="1"/>
</dbReference>
<dbReference type="InterPro" id="IPR051677">
    <property type="entry name" value="AfsR-DnrI-RedD_regulator"/>
</dbReference>
<dbReference type="Gene3D" id="1.10.10.10">
    <property type="entry name" value="Winged helix-like DNA-binding domain superfamily/Winged helix DNA-binding domain"/>
    <property type="match status" value="1"/>
</dbReference>
<dbReference type="GO" id="GO:0006355">
    <property type="term" value="P:regulation of DNA-templated transcription"/>
    <property type="evidence" value="ECO:0007669"/>
    <property type="project" value="InterPro"/>
</dbReference>
<dbReference type="SUPFAM" id="SSF52172">
    <property type="entry name" value="CheY-like"/>
    <property type="match status" value="1"/>
</dbReference>
<dbReference type="InterPro" id="IPR001789">
    <property type="entry name" value="Sig_transdc_resp-reg_receiver"/>
</dbReference>
<dbReference type="PANTHER" id="PTHR35807">
    <property type="entry name" value="TRANSCRIPTIONAL REGULATOR REDD-RELATED"/>
    <property type="match status" value="1"/>
</dbReference>
<sequence>MIKAIIVDNEKPAIQILKLFLEKTNQIEVIGCYLNAPKALETLITLVPDVIFLDIDMPQMNGLEMAEIIQNQNINTEIVFVTAYNQYALDAFRVNAIDYLLKPLSMDDIEKTVKRLNKRIITTPSLPKVNKTAKIHCFGRLLVYGSPEDTPIKWRTSKAEELFAFLYQNRGNSVPKTAICSALWSDIPEDKVDVYLHTSIYKMKKDLQSYHIPVEIKFSNGCYYMTLPNTYSDIEEFDSIIDSDLPLDSSTLEKYERAIILYKNNYLDSHEYLWSLPTRELYYQKYRNLIKLLVNYYVKEKNTIAIEKIIKPLLENFPLDEYAHETLLKVYYVKKDRIAFVTHYNHMLRLYKNKLGITPKPSIEALYNSITKNT</sequence>
<dbReference type="SUPFAM" id="SSF46894">
    <property type="entry name" value="C-terminal effector domain of the bipartite response regulators"/>
    <property type="match status" value="1"/>
</dbReference>
<dbReference type="SUPFAM" id="SSF48452">
    <property type="entry name" value="TPR-like"/>
    <property type="match status" value="1"/>
</dbReference>
<name>A0A7R7ENF4_9FIRM</name>
<dbReference type="RefSeq" id="WP_271713051.1">
    <property type="nucleotide sequence ID" value="NZ_AP024169.1"/>
</dbReference>
<dbReference type="Gene3D" id="3.40.50.2300">
    <property type="match status" value="1"/>
</dbReference>
<dbReference type="GO" id="GO:0003677">
    <property type="term" value="F:DNA binding"/>
    <property type="evidence" value="ECO:0007669"/>
    <property type="project" value="UniProtKB-KW"/>
</dbReference>
<keyword evidence="2" id="KW-0238">DNA-binding</keyword>
<protein>
    <recommendedName>
        <fullName evidence="1">Stage 0 sporulation protein A homolog</fullName>
    </recommendedName>
</protein>
<keyword evidence="7" id="KW-1185">Reference proteome</keyword>
<dbReference type="PROSITE" id="PS50110">
    <property type="entry name" value="RESPONSE_REGULATORY"/>
    <property type="match status" value="1"/>
</dbReference>
<reference evidence="6 7" key="1">
    <citation type="submission" date="2020-11" db="EMBL/GenBank/DDBJ databases">
        <title>Draft genome sequencing of a Lachnospiraceae strain isolated from anoxic soil subjected to BSD treatment.</title>
        <authorList>
            <person name="Uek A."/>
            <person name="Tonouchi A."/>
        </authorList>
    </citation>
    <scope>NUCLEOTIDE SEQUENCE [LARGE SCALE GENOMIC DNA]</scope>
    <source>
        <strain evidence="6 7">TB5</strain>
    </source>
</reference>
<dbReference type="SMART" id="SM01043">
    <property type="entry name" value="BTAD"/>
    <property type="match status" value="1"/>
</dbReference>
<dbReference type="Proteomes" id="UP000595897">
    <property type="component" value="Chromosome"/>
</dbReference>
<dbReference type="EMBL" id="AP024169">
    <property type="protein sequence ID" value="BCN31964.1"/>
    <property type="molecule type" value="Genomic_DNA"/>
</dbReference>
<proteinExistence type="predicted"/>
<accession>A0A7R7ENF4</accession>
<comment type="function">
    <text evidence="3">May play the central regulatory role in sporulation. It may be an element of the effector pathway responsible for the activation of sporulation genes in response to nutritional stress. Spo0A may act in concert with spo0H (a sigma factor) to control the expression of some genes that are critical to the sporulation process.</text>
</comment>
<evidence type="ECO:0000313" key="7">
    <source>
        <dbReference type="Proteomes" id="UP000595897"/>
    </source>
</evidence>
<dbReference type="InterPro" id="IPR011990">
    <property type="entry name" value="TPR-like_helical_dom_sf"/>
</dbReference>
<feature type="modified residue" description="4-aspartylphosphate" evidence="4">
    <location>
        <position position="54"/>
    </location>
</feature>
<dbReference type="AlphaFoldDB" id="A0A7R7ENF4"/>
<evidence type="ECO:0000313" key="6">
    <source>
        <dbReference type="EMBL" id="BCN31964.1"/>
    </source>
</evidence>
<evidence type="ECO:0000256" key="3">
    <source>
        <dbReference type="ARBA" id="ARBA00024867"/>
    </source>
</evidence>
<feature type="domain" description="Response regulatory" evidence="5">
    <location>
        <begin position="3"/>
        <end position="117"/>
    </location>
</feature>
<evidence type="ECO:0000259" key="5">
    <source>
        <dbReference type="PROSITE" id="PS50110"/>
    </source>
</evidence>
<dbReference type="InterPro" id="IPR036388">
    <property type="entry name" value="WH-like_DNA-bd_sf"/>
</dbReference>
<dbReference type="InterPro" id="IPR005158">
    <property type="entry name" value="BTAD"/>
</dbReference>
<keyword evidence="4" id="KW-0597">Phosphoprotein</keyword>
<evidence type="ECO:0000256" key="2">
    <source>
        <dbReference type="ARBA" id="ARBA00023125"/>
    </source>
</evidence>
<dbReference type="GO" id="GO:0000160">
    <property type="term" value="P:phosphorelay signal transduction system"/>
    <property type="evidence" value="ECO:0007669"/>
    <property type="project" value="InterPro"/>
</dbReference>
<evidence type="ECO:0000256" key="4">
    <source>
        <dbReference type="PROSITE-ProRule" id="PRU00169"/>
    </source>
</evidence>
<dbReference type="KEGG" id="ahb:bsdtb5_32590"/>
<evidence type="ECO:0000256" key="1">
    <source>
        <dbReference type="ARBA" id="ARBA00018672"/>
    </source>
</evidence>
<dbReference type="Gene3D" id="1.25.40.10">
    <property type="entry name" value="Tetratricopeptide repeat domain"/>
    <property type="match status" value="1"/>
</dbReference>
<dbReference type="Pfam" id="PF00072">
    <property type="entry name" value="Response_reg"/>
    <property type="match status" value="1"/>
</dbReference>